<dbReference type="Pfam" id="PF14771">
    <property type="entry name" value="DUF4476"/>
    <property type="match status" value="1"/>
</dbReference>
<dbReference type="PROSITE" id="PS51257">
    <property type="entry name" value="PROKAR_LIPOPROTEIN"/>
    <property type="match status" value="1"/>
</dbReference>
<dbReference type="RefSeq" id="WP_167959657.1">
    <property type="nucleotide sequence ID" value="NZ_CP050831.1"/>
</dbReference>
<name>A0A6H0KHZ2_9BACE</name>
<keyword evidence="1" id="KW-0732">Signal</keyword>
<evidence type="ECO:0000313" key="3">
    <source>
        <dbReference type="EMBL" id="QIU92905.1"/>
    </source>
</evidence>
<sequence length="226" mass="25951">MKKIHIILCLAVGLLVSSCFTSYISTKQVMGIHQGMSQREVEAILGKPDYRRFDGDMEEWEFHRDGGTPVLTSEPMTIVVQFSNGEVSSMDTFRGYGRPSPHPVVVPPPVSNTVQVFPGNEPVKEIRLMTEKEFDAFIDKLKFTIMSDDQKKLINGMLGNHDVNSTQCVAIVKEFSYTPDQVDVMKMLYPYVRDKQNFNKVIDILFTNIYKDEVRKFIKEYHQNNK</sequence>
<dbReference type="Proteomes" id="UP000501780">
    <property type="component" value="Chromosome"/>
</dbReference>
<dbReference type="KEGG" id="bfc:BacF7301_01495"/>
<feature type="domain" description="DUF4476" evidence="2">
    <location>
        <begin position="129"/>
        <end position="218"/>
    </location>
</feature>
<dbReference type="InterPro" id="IPR028011">
    <property type="entry name" value="DUF4476"/>
</dbReference>
<organism evidence="3 4">
    <name type="scientific">Bacteroides faecium</name>
    <dbReference type="NCBI Taxonomy" id="2715212"/>
    <lineage>
        <taxon>Bacteria</taxon>
        <taxon>Pseudomonadati</taxon>
        <taxon>Bacteroidota</taxon>
        <taxon>Bacteroidia</taxon>
        <taxon>Bacteroidales</taxon>
        <taxon>Bacteroidaceae</taxon>
        <taxon>Bacteroides</taxon>
    </lineage>
</organism>
<evidence type="ECO:0000313" key="4">
    <source>
        <dbReference type="Proteomes" id="UP000501780"/>
    </source>
</evidence>
<dbReference type="InterPro" id="IPR037873">
    <property type="entry name" value="BamE-like"/>
</dbReference>
<accession>A0A6H0KHZ2</accession>
<gene>
    <name evidence="3" type="ORF">BacF7301_01495</name>
</gene>
<proteinExistence type="predicted"/>
<protein>
    <submittedName>
        <fullName evidence="3">DUF4476 domain-containing protein</fullName>
    </submittedName>
</protein>
<reference evidence="3 4" key="1">
    <citation type="submission" date="2020-03" db="EMBL/GenBank/DDBJ databases">
        <title>Genomic analysis of Bacteroides faecium CBA7301.</title>
        <authorList>
            <person name="Kim J."/>
            <person name="Roh S.W."/>
        </authorList>
    </citation>
    <scope>NUCLEOTIDE SEQUENCE [LARGE SCALE GENOMIC DNA]</scope>
    <source>
        <strain evidence="3 4">CBA7301</strain>
    </source>
</reference>
<dbReference type="Gene3D" id="3.30.1450.10">
    <property type="match status" value="1"/>
</dbReference>
<dbReference type="AlphaFoldDB" id="A0A6H0KHZ2"/>
<keyword evidence="4" id="KW-1185">Reference proteome</keyword>
<dbReference type="EMBL" id="CP050831">
    <property type="protein sequence ID" value="QIU92905.1"/>
    <property type="molecule type" value="Genomic_DNA"/>
</dbReference>
<evidence type="ECO:0000256" key="1">
    <source>
        <dbReference type="ARBA" id="ARBA00022729"/>
    </source>
</evidence>
<evidence type="ECO:0000259" key="2">
    <source>
        <dbReference type="Pfam" id="PF14771"/>
    </source>
</evidence>